<proteinExistence type="predicted"/>
<protein>
    <submittedName>
        <fullName evidence="3">Uncharacterized small protein (DUF1192 family)</fullName>
    </submittedName>
</protein>
<gene>
    <name evidence="3" type="ORF">HNQ72_000341</name>
</gene>
<keyword evidence="4" id="KW-1185">Reference proteome</keyword>
<sequence length="329" mass="36043">MRKKLQVFVSSTFTDLQSERQAAVQAILKAGHIPAGMELFTASDKSQWEIIKRWIDESDVYMLILGGRYGSVDTATGVSYTEMEYDYAVEQKKPLFSVVINEAALEAKVKLVGSSVFEQSDPQALKKFREKVLSTMSAFFSDDRDIKLAIHESLGELGHKADLVGWVSAAEIVDASALHAEITRLRAELDAAKSAKTSAQKSGKTSGSYDDLEEKLEILRLTSIVVPEDVSGRPPATKDLASLMSSYSNSLVNGVVQGATNPGTRFLYNVVFPKLIIHELAANEKPTGSAVRRSYLTEKGMRLLALAEKQRLMVSDTAGGTEKREAEDD</sequence>
<organism evidence="3 4">
    <name type="scientific">Rhizobium wenxiniae</name>
    <dbReference type="NCBI Taxonomy" id="1737357"/>
    <lineage>
        <taxon>Bacteria</taxon>
        <taxon>Pseudomonadati</taxon>
        <taxon>Pseudomonadota</taxon>
        <taxon>Alphaproteobacteria</taxon>
        <taxon>Hyphomicrobiales</taxon>
        <taxon>Rhizobiaceae</taxon>
        <taxon>Rhizobium/Agrobacterium group</taxon>
        <taxon>Rhizobium</taxon>
    </lineage>
</organism>
<accession>A0A7W9Y202</accession>
<name>A0A7W9Y202_9HYPH</name>
<dbReference type="RefSeq" id="WP_183989287.1">
    <property type="nucleotide sequence ID" value="NZ_BMHW01000001.1"/>
</dbReference>
<evidence type="ECO:0000313" key="3">
    <source>
        <dbReference type="EMBL" id="MBB6160544.1"/>
    </source>
</evidence>
<dbReference type="Proteomes" id="UP000547879">
    <property type="component" value="Unassembled WGS sequence"/>
</dbReference>
<dbReference type="InterPro" id="IPR025139">
    <property type="entry name" value="DUF4062"/>
</dbReference>
<evidence type="ECO:0000313" key="4">
    <source>
        <dbReference type="Proteomes" id="UP000547879"/>
    </source>
</evidence>
<evidence type="ECO:0000256" key="1">
    <source>
        <dbReference type="SAM" id="Coils"/>
    </source>
</evidence>
<dbReference type="Pfam" id="PF13271">
    <property type="entry name" value="DUF4062"/>
    <property type="match status" value="1"/>
</dbReference>
<comment type="caution">
    <text evidence="3">The sequence shown here is derived from an EMBL/GenBank/DDBJ whole genome shotgun (WGS) entry which is preliminary data.</text>
</comment>
<dbReference type="EMBL" id="JACHEG010000001">
    <property type="protein sequence ID" value="MBB6160544.1"/>
    <property type="molecule type" value="Genomic_DNA"/>
</dbReference>
<feature type="domain" description="DUF4062" evidence="2">
    <location>
        <begin position="6"/>
        <end position="88"/>
    </location>
</feature>
<keyword evidence="1" id="KW-0175">Coiled coil</keyword>
<dbReference type="AlphaFoldDB" id="A0A7W9Y202"/>
<feature type="coiled-coil region" evidence="1">
    <location>
        <begin position="175"/>
        <end position="202"/>
    </location>
</feature>
<evidence type="ECO:0000259" key="2">
    <source>
        <dbReference type="Pfam" id="PF13271"/>
    </source>
</evidence>
<reference evidence="3 4" key="1">
    <citation type="submission" date="2020-08" db="EMBL/GenBank/DDBJ databases">
        <title>Genomic Encyclopedia of Type Strains, Phase IV (KMG-IV): sequencing the most valuable type-strain genomes for metagenomic binning, comparative biology and taxonomic classification.</title>
        <authorList>
            <person name="Goeker M."/>
        </authorList>
    </citation>
    <scope>NUCLEOTIDE SEQUENCE [LARGE SCALE GENOMIC DNA]</scope>
    <source>
        <strain evidence="3 4">DSM 100734</strain>
    </source>
</reference>